<feature type="modified residue" description="4-aspartylphosphate" evidence="1">
    <location>
        <position position="58"/>
    </location>
</feature>
<dbReference type="PANTHER" id="PTHR37299:SF1">
    <property type="entry name" value="STAGE 0 SPORULATION PROTEIN A HOMOLOG"/>
    <property type="match status" value="1"/>
</dbReference>
<dbReference type="Proteomes" id="UP001055420">
    <property type="component" value="Chromosome"/>
</dbReference>
<dbReference type="GO" id="GO:0000156">
    <property type="term" value="F:phosphorelay response regulator activity"/>
    <property type="evidence" value="ECO:0007669"/>
    <property type="project" value="InterPro"/>
</dbReference>
<evidence type="ECO:0000259" key="3">
    <source>
        <dbReference type="PROSITE" id="PS50930"/>
    </source>
</evidence>
<evidence type="ECO:0000313" key="6">
    <source>
        <dbReference type="Proteomes" id="UP001055420"/>
    </source>
</evidence>
<dbReference type="SMART" id="SM00850">
    <property type="entry name" value="LytTR"/>
    <property type="match status" value="1"/>
</dbReference>
<dbReference type="SMART" id="SM00448">
    <property type="entry name" value="REC"/>
    <property type="match status" value="1"/>
</dbReference>
<dbReference type="RefSeq" id="WP_235163564.1">
    <property type="nucleotide sequence ID" value="NZ_CP098805.1"/>
</dbReference>
<evidence type="ECO:0000259" key="2">
    <source>
        <dbReference type="PROSITE" id="PS50110"/>
    </source>
</evidence>
<dbReference type="GO" id="GO:0003677">
    <property type="term" value="F:DNA binding"/>
    <property type="evidence" value="ECO:0007669"/>
    <property type="project" value="UniProtKB-KW"/>
</dbReference>
<dbReference type="Pfam" id="PF04397">
    <property type="entry name" value="LytTR"/>
    <property type="match status" value="1"/>
</dbReference>
<dbReference type="Gene3D" id="2.40.50.1020">
    <property type="entry name" value="LytTr DNA-binding domain"/>
    <property type="match status" value="1"/>
</dbReference>
<accession>A0A9X1QC73</accession>
<name>A0A9X1QC73_9BACT</name>
<gene>
    <name evidence="4" type="ORF">L0661_12595</name>
    <name evidence="5" type="ORF">NFI80_07730</name>
</gene>
<dbReference type="InterPro" id="IPR046947">
    <property type="entry name" value="LytR-like"/>
</dbReference>
<reference evidence="4" key="1">
    <citation type="submission" date="2022-01" db="EMBL/GenBank/DDBJ databases">
        <title>Novel species in genus Dyadobacter.</title>
        <authorList>
            <person name="Ma C."/>
        </authorList>
    </citation>
    <scope>NUCLEOTIDE SEQUENCE</scope>
    <source>
        <strain evidence="5">CY22</strain>
        <strain evidence="4">CY357</strain>
    </source>
</reference>
<evidence type="ECO:0000313" key="4">
    <source>
        <dbReference type="EMBL" id="MCF2499153.1"/>
    </source>
</evidence>
<dbReference type="InterPro" id="IPR011006">
    <property type="entry name" value="CheY-like_superfamily"/>
</dbReference>
<dbReference type="Proteomes" id="UP001139411">
    <property type="component" value="Unassembled WGS sequence"/>
</dbReference>
<dbReference type="AlphaFoldDB" id="A0A9X1QC73"/>
<evidence type="ECO:0000256" key="1">
    <source>
        <dbReference type="PROSITE-ProRule" id="PRU00169"/>
    </source>
</evidence>
<evidence type="ECO:0000313" key="7">
    <source>
        <dbReference type="Proteomes" id="UP001139411"/>
    </source>
</evidence>
<keyword evidence="1" id="KW-0597">Phosphoprotein</keyword>
<dbReference type="Gene3D" id="3.40.50.2300">
    <property type="match status" value="1"/>
</dbReference>
<dbReference type="EMBL" id="JAKFFV010000007">
    <property type="protein sequence ID" value="MCF2499153.1"/>
    <property type="molecule type" value="Genomic_DNA"/>
</dbReference>
<proteinExistence type="predicted"/>
<organism evidence="4 7">
    <name type="scientific">Dyadobacter chenhuakuii</name>
    <dbReference type="NCBI Taxonomy" id="2909339"/>
    <lineage>
        <taxon>Bacteria</taxon>
        <taxon>Pseudomonadati</taxon>
        <taxon>Bacteroidota</taxon>
        <taxon>Cytophagia</taxon>
        <taxon>Cytophagales</taxon>
        <taxon>Spirosomataceae</taxon>
        <taxon>Dyadobacter</taxon>
    </lineage>
</organism>
<dbReference type="PROSITE" id="PS50930">
    <property type="entry name" value="HTH_LYTTR"/>
    <property type="match status" value="1"/>
</dbReference>
<dbReference type="SUPFAM" id="SSF52172">
    <property type="entry name" value="CheY-like"/>
    <property type="match status" value="1"/>
</dbReference>
<sequence>MNGQVIRAIAIDDEPMALRVIESHAHKMKQLDLIMTTTDAVEGLVFAQNHDIDLIFLDIQMPDLTGIQFLKQLAGQSKVVLTTAYTQYALEGYDYDVIDYLLKPISFDRFLRSVQKMQRLFITNEAAGASNIALENPTKTDFGVIFIKTEHKLVKVDHQDLLYLQGGKDYTTVVTRSEKLLTLTTLAKFEESLPEAYFMRVHKSYLVALTKIQFIERQRIFIDHAVIPIGDSYKEHVFKKIGG</sequence>
<dbReference type="PROSITE" id="PS50110">
    <property type="entry name" value="RESPONSE_REGULATORY"/>
    <property type="match status" value="1"/>
</dbReference>
<dbReference type="PANTHER" id="PTHR37299">
    <property type="entry name" value="TRANSCRIPTIONAL REGULATOR-RELATED"/>
    <property type="match status" value="1"/>
</dbReference>
<evidence type="ECO:0000313" key="5">
    <source>
        <dbReference type="EMBL" id="USJ32624.1"/>
    </source>
</evidence>
<protein>
    <submittedName>
        <fullName evidence="4">LytTR family DNA-binding domain-containing protein</fullName>
    </submittedName>
</protein>
<keyword evidence="6" id="KW-1185">Reference proteome</keyword>
<dbReference type="Pfam" id="PF00072">
    <property type="entry name" value="Response_reg"/>
    <property type="match status" value="1"/>
</dbReference>
<dbReference type="InterPro" id="IPR001789">
    <property type="entry name" value="Sig_transdc_resp-reg_receiver"/>
</dbReference>
<feature type="domain" description="HTH LytTR-type" evidence="3">
    <location>
        <begin position="145"/>
        <end position="218"/>
    </location>
</feature>
<dbReference type="InterPro" id="IPR007492">
    <property type="entry name" value="LytTR_DNA-bd_dom"/>
</dbReference>
<dbReference type="EMBL" id="CP098805">
    <property type="protein sequence ID" value="USJ32624.1"/>
    <property type="molecule type" value="Genomic_DNA"/>
</dbReference>
<keyword evidence="4" id="KW-0238">DNA-binding</keyword>
<feature type="domain" description="Response regulatory" evidence="2">
    <location>
        <begin position="7"/>
        <end position="118"/>
    </location>
</feature>